<feature type="signal peptide" evidence="2">
    <location>
        <begin position="1"/>
        <end position="24"/>
    </location>
</feature>
<evidence type="ECO:0000313" key="3">
    <source>
        <dbReference type="EMBL" id="MEE2055775.1"/>
    </source>
</evidence>
<gene>
    <name evidence="3" type="ORF">Q8A49_35275</name>
</gene>
<proteinExistence type="predicted"/>
<keyword evidence="2" id="KW-0732">Signal</keyword>
<organism evidence="3 4">
    <name type="scientific">Nocardiopsis tropica</name>
    <dbReference type="NCBI Taxonomy" id="109330"/>
    <lineage>
        <taxon>Bacteria</taxon>
        <taxon>Bacillati</taxon>
        <taxon>Actinomycetota</taxon>
        <taxon>Actinomycetes</taxon>
        <taxon>Streptosporangiales</taxon>
        <taxon>Nocardiopsidaceae</taxon>
        <taxon>Nocardiopsis</taxon>
    </lineage>
</organism>
<dbReference type="RefSeq" id="WP_330162500.1">
    <property type="nucleotide sequence ID" value="NZ_BAAAJA010000017.1"/>
</dbReference>
<sequence>MRRFATTLALVLLCGAASAASAHAAAIHTCARIVFDEAGAVAEGTDCESNGESSPGEMHSEEVGTRYACEEITPSADRADATGAGCRPLS</sequence>
<evidence type="ECO:0000256" key="1">
    <source>
        <dbReference type="SAM" id="MobiDB-lite"/>
    </source>
</evidence>
<reference evidence="3 4" key="1">
    <citation type="submission" date="2023-07" db="EMBL/GenBank/DDBJ databases">
        <authorList>
            <person name="Girao M."/>
            <person name="Carvalho M.F."/>
        </authorList>
    </citation>
    <scope>NUCLEOTIDE SEQUENCE [LARGE SCALE GENOMIC DNA]</scope>
    <source>
        <strain evidence="3 4">66/93</strain>
    </source>
</reference>
<evidence type="ECO:0000313" key="4">
    <source>
        <dbReference type="Proteomes" id="UP001348641"/>
    </source>
</evidence>
<comment type="caution">
    <text evidence="3">The sequence shown here is derived from an EMBL/GenBank/DDBJ whole genome shotgun (WGS) entry which is preliminary data.</text>
</comment>
<feature type="region of interest" description="Disordered" evidence="1">
    <location>
        <begin position="44"/>
        <end position="64"/>
    </location>
</feature>
<name>A0ABU7L2N0_9ACTN</name>
<dbReference type="EMBL" id="JAUUCC010000224">
    <property type="protein sequence ID" value="MEE2055775.1"/>
    <property type="molecule type" value="Genomic_DNA"/>
</dbReference>
<evidence type="ECO:0000256" key="2">
    <source>
        <dbReference type="SAM" id="SignalP"/>
    </source>
</evidence>
<accession>A0ABU7L2N0</accession>
<dbReference type="Proteomes" id="UP001348641">
    <property type="component" value="Unassembled WGS sequence"/>
</dbReference>
<evidence type="ECO:0008006" key="5">
    <source>
        <dbReference type="Google" id="ProtNLM"/>
    </source>
</evidence>
<feature type="chain" id="PRO_5047102695" description="Secreted protein" evidence="2">
    <location>
        <begin position="25"/>
        <end position="90"/>
    </location>
</feature>
<protein>
    <recommendedName>
        <fullName evidence="5">Secreted protein</fullName>
    </recommendedName>
</protein>